<evidence type="ECO:0000256" key="4">
    <source>
        <dbReference type="ARBA" id="ARBA00022547"/>
    </source>
</evidence>
<dbReference type="InterPro" id="IPR005953">
    <property type="entry name" value="ATP_synth_csu_bac/chlpt"/>
</dbReference>
<dbReference type="EMBL" id="CYZR01000005">
    <property type="protein sequence ID" value="CUO04270.1"/>
    <property type="molecule type" value="Genomic_DNA"/>
</dbReference>
<evidence type="ECO:0000256" key="3">
    <source>
        <dbReference type="ARBA" id="ARBA00022448"/>
    </source>
</evidence>
<keyword evidence="4 13" id="KW-0138">CF(0)</keyword>
<evidence type="ECO:0000256" key="7">
    <source>
        <dbReference type="ARBA" id="ARBA00022989"/>
    </source>
</evidence>
<evidence type="ECO:0000256" key="1">
    <source>
        <dbReference type="ARBA" id="ARBA00004141"/>
    </source>
</evidence>
<dbReference type="Pfam" id="PF00137">
    <property type="entry name" value="ATP-synt_C"/>
    <property type="match status" value="1"/>
</dbReference>
<keyword evidence="11 13" id="KW-0066">ATP synthesis</keyword>
<accession>A0ABM9URF8</accession>
<dbReference type="Proteomes" id="UP000095488">
    <property type="component" value="Unassembled WGS sequence"/>
</dbReference>
<evidence type="ECO:0000256" key="12">
    <source>
        <dbReference type="ARBA" id="ARBA00025198"/>
    </source>
</evidence>
<evidence type="ECO:0000256" key="13">
    <source>
        <dbReference type="HAMAP-Rule" id="MF_01396"/>
    </source>
</evidence>
<evidence type="ECO:0000256" key="8">
    <source>
        <dbReference type="ARBA" id="ARBA00023065"/>
    </source>
</evidence>
<evidence type="ECO:0000313" key="15">
    <source>
        <dbReference type="EMBL" id="CUO04270.1"/>
    </source>
</evidence>
<evidence type="ECO:0000256" key="9">
    <source>
        <dbReference type="ARBA" id="ARBA00023121"/>
    </source>
</evidence>
<dbReference type="PRINTS" id="PR00124">
    <property type="entry name" value="ATPASEC"/>
</dbReference>
<evidence type="ECO:0000313" key="16">
    <source>
        <dbReference type="Proteomes" id="UP000095488"/>
    </source>
</evidence>
<comment type="caution">
    <text evidence="15">The sequence shown here is derived from an EMBL/GenBank/DDBJ whole genome shotgun (WGS) entry which is preliminary data.</text>
</comment>
<reference evidence="15 16" key="1">
    <citation type="submission" date="2015-09" db="EMBL/GenBank/DDBJ databases">
        <authorList>
            <consortium name="Pathogen Informatics"/>
        </authorList>
    </citation>
    <scope>NUCLEOTIDE SEQUENCE [LARGE SCALE GENOMIC DNA]</scope>
    <source>
        <strain evidence="15 16">2789STDY5834858</strain>
    </source>
</reference>
<evidence type="ECO:0000256" key="5">
    <source>
        <dbReference type="ARBA" id="ARBA00022692"/>
    </source>
</evidence>
<sequence>MDLSLLAAGIACLACIGGGVGTGIATRASIKAMAKQPEMANKINSIFIMATGLCGATAIYGLVVAIIILFVK</sequence>
<feature type="transmembrane region" description="Helical" evidence="13">
    <location>
        <begin position="46"/>
        <end position="71"/>
    </location>
</feature>
<dbReference type="HAMAP" id="MF_01396">
    <property type="entry name" value="ATP_synth_c_bact"/>
    <property type="match status" value="1"/>
</dbReference>
<comment type="subcellular location">
    <subcellularLocation>
        <location evidence="13">Cell membrane</location>
        <topology evidence="13">Multi-pass membrane protein</topology>
    </subcellularLocation>
    <subcellularLocation>
        <location evidence="1">Membrane</location>
        <topology evidence="1">Multi-pass membrane protein</topology>
    </subcellularLocation>
</comment>
<evidence type="ECO:0000256" key="10">
    <source>
        <dbReference type="ARBA" id="ARBA00023136"/>
    </source>
</evidence>
<evidence type="ECO:0000256" key="2">
    <source>
        <dbReference type="ARBA" id="ARBA00006704"/>
    </source>
</evidence>
<dbReference type="InterPro" id="IPR002379">
    <property type="entry name" value="ATPase_proteolipid_c-like_dom"/>
</dbReference>
<keyword evidence="13" id="KW-1003">Cell membrane</keyword>
<evidence type="ECO:0000259" key="14">
    <source>
        <dbReference type="Pfam" id="PF00137"/>
    </source>
</evidence>
<feature type="domain" description="V-ATPase proteolipid subunit C-like" evidence="14">
    <location>
        <begin position="6"/>
        <end position="68"/>
    </location>
</feature>
<comment type="function">
    <text evidence="12 13">F(1)F(0) ATP synthase produces ATP from ADP in the presence of a proton or sodium gradient. F-type ATPases consist of two structural domains, F(1) containing the extramembraneous catalytic core and F(0) containing the membrane proton channel, linked together by a central stalk and a peripheral stalk. During catalysis, ATP synthesis in the catalytic domain of F(1) is coupled via a rotary mechanism of the central stalk subunits to proton translocation.</text>
</comment>
<evidence type="ECO:0000256" key="11">
    <source>
        <dbReference type="ARBA" id="ARBA00023310"/>
    </source>
</evidence>
<dbReference type="NCBIfam" id="TIGR01260">
    <property type="entry name" value="ATP_synt_c"/>
    <property type="match status" value="1"/>
</dbReference>
<dbReference type="InterPro" id="IPR000454">
    <property type="entry name" value="ATP_synth_F0_csu"/>
</dbReference>
<keyword evidence="10 13" id="KW-0472">Membrane</keyword>
<evidence type="ECO:0000256" key="6">
    <source>
        <dbReference type="ARBA" id="ARBA00022781"/>
    </source>
</evidence>
<dbReference type="InterPro" id="IPR035921">
    <property type="entry name" value="F/V-ATP_Csub_sf"/>
</dbReference>
<protein>
    <recommendedName>
        <fullName evidence="13">ATP synthase subunit c</fullName>
    </recommendedName>
    <alternativeName>
        <fullName evidence="13">ATP synthase F(0) sector subunit c</fullName>
    </alternativeName>
    <alternativeName>
        <fullName evidence="13">F-type ATPase subunit c</fullName>
        <shortName evidence="13">F-ATPase subunit c</shortName>
    </alternativeName>
    <alternativeName>
        <fullName evidence="13">Lipid-binding protein</fullName>
    </alternativeName>
</protein>
<comment type="function">
    <text evidence="13">Key component of the F(0) channel; it plays a direct role in translocation across the membrane. A homomeric c-ring of between 10-14 subunits forms the central stalk rotor element with the F(1) delta and epsilon subunits.</text>
</comment>
<keyword evidence="3 13" id="KW-0813">Transport</keyword>
<proteinExistence type="inferred from homology"/>
<dbReference type="RefSeq" id="WP_055259556.1">
    <property type="nucleotide sequence ID" value="NZ_BCMV01000081.1"/>
</dbReference>
<gene>
    <name evidence="15" type="primary">atpE_3</name>
    <name evidence="13" type="synonym">atpE</name>
    <name evidence="15" type="ORF">ERS852473_01759</name>
</gene>
<organism evidence="15 16">
    <name type="scientific">Sarcina ventriculi</name>
    <name type="common">Clostridium ventriculi</name>
    <dbReference type="NCBI Taxonomy" id="1267"/>
    <lineage>
        <taxon>Bacteria</taxon>
        <taxon>Bacillati</taxon>
        <taxon>Bacillota</taxon>
        <taxon>Clostridia</taxon>
        <taxon>Eubacteriales</taxon>
        <taxon>Clostridiaceae</taxon>
        <taxon>Sarcina</taxon>
    </lineage>
</organism>
<dbReference type="InterPro" id="IPR038662">
    <property type="entry name" value="ATP_synth_F0_csu_sf"/>
</dbReference>
<dbReference type="SUPFAM" id="SSF81333">
    <property type="entry name" value="F1F0 ATP synthase subunit C"/>
    <property type="match status" value="1"/>
</dbReference>
<feature type="transmembrane region" description="Helical" evidence="13">
    <location>
        <begin position="6"/>
        <end position="25"/>
    </location>
</feature>
<keyword evidence="8 13" id="KW-0406">Ion transport</keyword>
<comment type="caution">
    <text evidence="13">Lacks conserved residue(s) required for the propagation of feature annotation.</text>
</comment>
<keyword evidence="7 13" id="KW-1133">Transmembrane helix</keyword>
<name>A0ABM9URF8_SARVE</name>
<keyword evidence="5 13" id="KW-0812">Transmembrane</keyword>
<dbReference type="Gene3D" id="1.20.20.10">
    <property type="entry name" value="F1F0 ATP synthase subunit C"/>
    <property type="match status" value="1"/>
</dbReference>
<keyword evidence="9 13" id="KW-0446">Lipid-binding</keyword>
<comment type="similarity">
    <text evidence="2 13">Belongs to the ATPase C chain family.</text>
</comment>
<keyword evidence="16" id="KW-1185">Reference proteome</keyword>
<keyword evidence="6 13" id="KW-0375">Hydrogen ion transport</keyword>